<evidence type="ECO:0000313" key="1">
    <source>
        <dbReference type="EMBL" id="KAI3368430.1"/>
    </source>
</evidence>
<accession>A0ACB8WL13</accession>
<protein>
    <submittedName>
        <fullName evidence="1">Uncharacterized protein</fullName>
    </submittedName>
</protein>
<reference evidence="1" key="1">
    <citation type="submission" date="2022-04" db="EMBL/GenBank/DDBJ databases">
        <title>Jade perch genome.</title>
        <authorList>
            <person name="Chao B."/>
        </authorList>
    </citation>
    <scope>NUCLEOTIDE SEQUENCE</scope>
    <source>
        <strain evidence="1">CB-2022</strain>
    </source>
</reference>
<feature type="non-terminal residue" evidence="1">
    <location>
        <position position="1"/>
    </location>
</feature>
<sequence length="541" mass="61126">GRTRKMHAVEQCDGSSDMFIGTVEVEHVLCIKNIENAEVEDEDDWTQDLGDIASRHVLSAAGLEPDGEKVRAVVQLPPPEDKQELLRFMGMIQYLAKFIPNLSEVSAPLQKLLESNTEWHWEEQQKNSFDTLKQLVTNAPMAEKSKLRVIINQRLLLKLQRYTLNVTYKPGKELHIAQCAVCNEYKNSNPREPMLPHTLPGRPWEKIGTDLFHYNGAEYLLCVDYSMPEQVKLSCTSVGGNSLCPVFSRCFLFLLECGLYSKYPEITKLSDTTSRGVITALKSTLARHGIPDIVVSGNGPQYSSGEFKAFSESWEFQHVTSSPGHAQSNGQAERTVQTVKNMLKKAQRSNGDPYIALLEYRNTPIEGVGFSPAQLLMGCRLKSKLPTSTTLLTPEGKAEVHEKQKYKQLKQKSYYDRHTRQLPDLQTGENVRIQKGDIWQPAVGVDKHRQPRSFIVRTTDGNFYRRSRKHLLKMGEREFPPTDVQDNFTYSGIETNNTKSDADCKGTEVTSEADTAAGPVQSQLYHTRSGRQVKLPARYRD</sequence>
<dbReference type="Proteomes" id="UP000831701">
    <property type="component" value="Chromosome 8"/>
</dbReference>
<organism evidence="1 2">
    <name type="scientific">Scortum barcoo</name>
    <name type="common">barcoo grunter</name>
    <dbReference type="NCBI Taxonomy" id="214431"/>
    <lineage>
        <taxon>Eukaryota</taxon>
        <taxon>Metazoa</taxon>
        <taxon>Chordata</taxon>
        <taxon>Craniata</taxon>
        <taxon>Vertebrata</taxon>
        <taxon>Euteleostomi</taxon>
        <taxon>Actinopterygii</taxon>
        <taxon>Neopterygii</taxon>
        <taxon>Teleostei</taxon>
        <taxon>Neoteleostei</taxon>
        <taxon>Acanthomorphata</taxon>
        <taxon>Eupercaria</taxon>
        <taxon>Centrarchiformes</taxon>
        <taxon>Terapontoidei</taxon>
        <taxon>Terapontidae</taxon>
        <taxon>Scortum</taxon>
    </lineage>
</organism>
<evidence type="ECO:0000313" key="2">
    <source>
        <dbReference type="Proteomes" id="UP000831701"/>
    </source>
</evidence>
<proteinExistence type="predicted"/>
<name>A0ACB8WL13_9TELE</name>
<keyword evidence="2" id="KW-1185">Reference proteome</keyword>
<comment type="caution">
    <text evidence="1">The sequence shown here is derived from an EMBL/GenBank/DDBJ whole genome shotgun (WGS) entry which is preliminary data.</text>
</comment>
<dbReference type="EMBL" id="CM041538">
    <property type="protein sequence ID" value="KAI3368430.1"/>
    <property type="molecule type" value="Genomic_DNA"/>
</dbReference>
<gene>
    <name evidence="1" type="ORF">L3Q82_025389</name>
</gene>